<reference evidence="3" key="1">
    <citation type="journal article" date="2018" name="Nat. Microbiol.">
        <title>Leveraging single-cell genomics to expand the fungal tree of life.</title>
        <authorList>
            <person name="Ahrendt S.R."/>
            <person name="Quandt C.A."/>
            <person name="Ciobanu D."/>
            <person name="Clum A."/>
            <person name="Salamov A."/>
            <person name="Andreopoulos B."/>
            <person name="Cheng J.F."/>
            <person name="Woyke T."/>
            <person name="Pelin A."/>
            <person name="Henrissat B."/>
            <person name="Reynolds N.K."/>
            <person name="Benny G.L."/>
            <person name="Smith M.E."/>
            <person name="James T.Y."/>
            <person name="Grigoriev I.V."/>
        </authorList>
    </citation>
    <scope>NUCLEOTIDE SEQUENCE [LARGE SCALE GENOMIC DNA]</scope>
    <source>
        <strain evidence="3">RSA 468</strain>
    </source>
</reference>
<dbReference type="PANTHER" id="PTHR24192">
    <property type="entry name" value="ANKYRIN REPEAT DOMAIN 40"/>
    <property type="match status" value="1"/>
</dbReference>
<dbReference type="STRING" id="215637.A0A4P9ZZS5"/>
<proteinExistence type="predicted"/>
<keyword evidence="1" id="KW-0040">ANK repeat</keyword>
<dbReference type="SMART" id="SM00248">
    <property type="entry name" value="ANK"/>
    <property type="match status" value="2"/>
</dbReference>
<dbReference type="InterPro" id="IPR036770">
    <property type="entry name" value="Ankyrin_rpt-contain_sf"/>
</dbReference>
<dbReference type="SUPFAM" id="SSF48403">
    <property type="entry name" value="Ankyrin repeat"/>
    <property type="match status" value="1"/>
</dbReference>
<dbReference type="EMBL" id="ML002287">
    <property type="protein sequence ID" value="RKP39243.1"/>
    <property type="molecule type" value="Genomic_DNA"/>
</dbReference>
<evidence type="ECO:0000256" key="1">
    <source>
        <dbReference type="PROSITE-ProRule" id="PRU00023"/>
    </source>
</evidence>
<keyword evidence="3" id="KW-1185">Reference proteome</keyword>
<dbReference type="Pfam" id="PF12796">
    <property type="entry name" value="Ank_2"/>
    <property type="match status" value="1"/>
</dbReference>
<protein>
    <submittedName>
        <fullName evidence="2">Uncharacterized protein</fullName>
    </submittedName>
</protein>
<name>A0A4P9ZZS5_9FUNG</name>
<dbReference type="AlphaFoldDB" id="A0A4P9ZZS5"/>
<sequence length="286" mass="31444">MNDAVRQIQYQITEEEGRLHEYAHLGNWKAVGILLKSGIAVNAANTVNGMTALHWASERNHVQIVALLLSHGADPTLRNKNNKTALDLSQNKVIQGLIKSEPTETTKTAATAATADVAEQPDPNVDFEMEGVIASTDDEKVNSFVPNYLKYPDLSKVWELPEGVRIAATPTAESVSSVSSVWTDVVPSKDITSENRAEKELELLVYQDQNTDSQLLGAVFVSPNARIGDMINQIKEELDDVPPHFRLFRSNAAREVPINQRQFDAPVGKHFQPGADAVVIKARQAE</sequence>
<dbReference type="Proteomes" id="UP000268162">
    <property type="component" value="Unassembled WGS sequence"/>
</dbReference>
<gene>
    <name evidence="2" type="ORF">BJ085DRAFT_41061</name>
</gene>
<dbReference type="InterPro" id="IPR002110">
    <property type="entry name" value="Ankyrin_rpt"/>
</dbReference>
<dbReference type="InterPro" id="IPR039195">
    <property type="entry name" value="ANKRD40"/>
</dbReference>
<accession>A0A4P9ZZS5</accession>
<feature type="repeat" description="ANK" evidence="1">
    <location>
        <begin position="48"/>
        <end position="80"/>
    </location>
</feature>
<evidence type="ECO:0000313" key="3">
    <source>
        <dbReference type="Proteomes" id="UP000268162"/>
    </source>
</evidence>
<dbReference type="PROSITE" id="PS50297">
    <property type="entry name" value="ANK_REP_REGION"/>
    <property type="match status" value="1"/>
</dbReference>
<dbReference type="Gene3D" id="1.25.40.20">
    <property type="entry name" value="Ankyrin repeat-containing domain"/>
    <property type="match status" value="1"/>
</dbReference>
<organism evidence="2 3">
    <name type="scientific">Dimargaris cristalligena</name>
    <dbReference type="NCBI Taxonomy" id="215637"/>
    <lineage>
        <taxon>Eukaryota</taxon>
        <taxon>Fungi</taxon>
        <taxon>Fungi incertae sedis</taxon>
        <taxon>Zoopagomycota</taxon>
        <taxon>Kickxellomycotina</taxon>
        <taxon>Dimargaritomycetes</taxon>
        <taxon>Dimargaritales</taxon>
        <taxon>Dimargaritaceae</taxon>
        <taxon>Dimargaris</taxon>
    </lineage>
</organism>
<evidence type="ECO:0000313" key="2">
    <source>
        <dbReference type="EMBL" id="RKP39243.1"/>
    </source>
</evidence>
<dbReference type="PROSITE" id="PS50088">
    <property type="entry name" value="ANK_REPEAT"/>
    <property type="match status" value="1"/>
</dbReference>
<dbReference type="PANTHER" id="PTHR24192:SF3">
    <property type="entry name" value="ANKYRIN REPEAT DOMAIN 40"/>
    <property type="match status" value="1"/>
</dbReference>